<evidence type="ECO:0000313" key="2">
    <source>
        <dbReference type="EMBL" id="GHF11440.1"/>
    </source>
</evidence>
<evidence type="ECO:0008006" key="4">
    <source>
        <dbReference type="Google" id="ProtNLM"/>
    </source>
</evidence>
<dbReference type="RefSeq" id="WP_229819037.1">
    <property type="nucleotide sequence ID" value="NZ_BNCI01000001.1"/>
</dbReference>
<protein>
    <recommendedName>
        <fullName evidence="4">DUF3833 domain-containing protein</fullName>
    </recommendedName>
</protein>
<reference evidence="2" key="2">
    <citation type="submission" date="2020-09" db="EMBL/GenBank/DDBJ databases">
        <authorList>
            <person name="Sun Q."/>
            <person name="Kim S."/>
        </authorList>
    </citation>
    <scope>NUCLEOTIDE SEQUENCE</scope>
    <source>
        <strain evidence="2">KCTC 42590</strain>
    </source>
</reference>
<dbReference type="AlphaFoldDB" id="A0A919E3Y1"/>
<evidence type="ECO:0000313" key="3">
    <source>
        <dbReference type="Proteomes" id="UP000630923"/>
    </source>
</evidence>
<dbReference type="PROSITE" id="PS51257">
    <property type="entry name" value="PROKAR_LIPOPROTEIN"/>
    <property type="match status" value="1"/>
</dbReference>
<dbReference type="Pfam" id="PF12915">
    <property type="entry name" value="DUF3833"/>
    <property type="match status" value="1"/>
</dbReference>
<evidence type="ECO:0000256" key="1">
    <source>
        <dbReference type="SAM" id="SignalP"/>
    </source>
</evidence>
<reference evidence="2" key="1">
    <citation type="journal article" date="2014" name="Int. J. Syst. Evol. Microbiol.">
        <title>Complete genome sequence of Corynebacterium casei LMG S-19264T (=DSM 44701T), isolated from a smear-ripened cheese.</title>
        <authorList>
            <consortium name="US DOE Joint Genome Institute (JGI-PGF)"/>
            <person name="Walter F."/>
            <person name="Albersmeier A."/>
            <person name="Kalinowski J."/>
            <person name="Ruckert C."/>
        </authorList>
    </citation>
    <scope>NUCLEOTIDE SEQUENCE</scope>
    <source>
        <strain evidence="2">KCTC 42590</strain>
    </source>
</reference>
<dbReference type="EMBL" id="BNCI01000001">
    <property type="protein sequence ID" value="GHF11440.1"/>
    <property type="molecule type" value="Genomic_DNA"/>
</dbReference>
<name>A0A919E3Y1_9PROT</name>
<sequence>MIRSILMMLFAFVIAGCSTMKVSDFTNQTPTLLIEEYFVGETIAYGVFENRSGEVKSQFKVVINGTYEDNVLTLDEDFFYKDGSVDKRIWKIRKLPDGTYEGSADGVVGIARGEASGNAFNWVYVFDLPVDDTSYKLKFDDWMFLQEDGVLLNRAHVTKWGFNVGSVTLSFYKP</sequence>
<comment type="caution">
    <text evidence="2">The sequence shown here is derived from an EMBL/GenBank/DDBJ whole genome shotgun (WGS) entry which is preliminary data.</text>
</comment>
<accession>A0A919E3Y1</accession>
<dbReference type="InterPro" id="IPR024409">
    <property type="entry name" value="DUF3833"/>
</dbReference>
<organism evidence="2 3">
    <name type="scientific">Kordiimonas sediminis</name>
    <dbReference type="NCBI Taxonomy" id="1735581"/>
    <lineage>
        <taxon>Bacteria</taxon>
        <taxon>Pseudomonadati</taxon>
        <taxon>Pseudomonadota</taxon>
        <taxon>Alphaproteobacteria</taxon>
        <taxon>Kordiimonadales</taxon>
        <taxon>Kordiimonadaceae</taxon>
        <taxon>Kordiimonas</taxon>
    </lineage>
</organism>
<keyword evidence="3" id="KW-1185">Reference proteome</keyword>
<feature type="signal peptide" evidence="1">
    <location>
        <begin position="1"/>
        <end position="15"/>
    </location>
</feature>
<dbReference type="Proteomes" id="UP000630923">
    <property type="component" value="Unassembled WGS sequence"/>
</dbReference>
<gene>
    <name evidence="2" type="ORF">GCM10017044_01500</name>
</gene>
<feature type="chain" id="PRO_5036719562" description="DUF3833 domain-containing protein" evidence="1">
    <location>
        <begin position="16"/>
        <end position="174"/>
    </location>
</feature>
<proteinExistence type="predicted"/>
<keyword evidence="1" id="KW-0732">Signal</keyword>